<dbReference type="EC" id="3.6.1.-" evidence="10"/>
<organism evidence="12 13">
    <name type="scientific">Nitrosomonas nitrosa</name>
    <dbReference type="NCBI Taxonomy" id="52442"/>
    <lineage>
        <taxon>Bacteria</taxon>
        <taxon>Pseudomonadati</taxon>
        <taxon>Pseudomonadota</taxon>
        <taxon>Betaproteobacteria</taxon>
        <taxon>Nitrosomonadales</taxon>
        <taxon>Nitrosomonadaceae</taxon>
        <taxon>Nitrosomonas</taxon>
    </lineage>
</organism>
<evidence type="ECO:0000256" key="2">
    <source>
        <dbReference type="ARBA" id="ARBA00004496"/>
    </source>
</evidence>
<evidence type="ECO:0000313" key="13">
    <source>
        <dbReference type="Proteomes" id="UP000199561"/>
    </source>
</evidence>
<dbReference type="EMBL" id="CAJNAP010000012">
    <property type="protein sequence ID" value="CAE6501013.1"/>
    <property type="molecule type" value="Genomic_DNA"/>
</dbReference>
<dbReference type="PANTHER" id="PTHR43213:SF5">
    <property type="entry name" value="BIFUNCTIONAL DTTP_UTP PYROPHOSPHATASE_METHYLTRANSFERASE PROTEIN-RELATED"/>
    <property type="match status" value="1"/>
</dbReference>
<evidence type="ECO:0000256" key="4">
    <source>
        <dbReference type="ARBA" id="ARBA00022801"/>
    </source>
</evidence>
<dbReference type="InterPro" id="IPR003697">
    <property type="entry name" value="Maf-like"/>
</dbReference>
<keyword evidence="13" id="KW-1185">Reference proteome</keyword>
<comment type="cofactor">
    <cofactor evidence="1 10">
        <name>a divalent metal cation</name>
        <dbReference type="ChEBI" id="CHEBI:60240"/>
    </cofactor>
</comment>
<accession>A0A1I4Q9G6</accession>
<evidence type="ECO:0000256" key="8">
    <source>
        <dbReference type="ARBA" id="ARBA00060749"/>
    </source>
</evidence>
<evidence type="ECO:0000256" key="7">
    <source>
        <dbReference type="ARBA" id="ARBA00053369"/>
    </source>
</evidence>
<comment type="function">
    <text evidence="7 10">Nucleoside triphosphate pyrophosphatase that hydrolyzes 7-methyl-GTP (m(7)GTP). May have a dual role in cell division arrest and in preventing the incorporation of modified nucleotides into cellular nucleic acids.</text>
</comment>
<reference evidence="11" key="2">
    <citation type="submission" date="2021-02" db="EMBL/GenBank/DDBJ databases">
        <authorList>
            <person name="Han P."/>
        </authorList>
    </citation>
    <scope>NUCLEOTIDE SEQUENCE</scope>
    <source>
        <strain evidence="11">Nitrosomonas nitrosa 18-3D</strain>
    </source>
</reference>
<evidence type="ECO:0000256" key="1">
    <source>
        <dbReference type="ARBA" id="ARBA00001968"/>
    </source>
</evidence>
<feature type="site" description="Important for substrate specificity" evidence="10">
    <location>
        <position position="18"/>
    </location>
</feature>
<dbReference type="InterPro" id="IPR029001">
    <property type="entry name" value="ITPase-like_fam"/>
</dbReference>
<evidence type="ECO:0000313" key="12">
    <source>
        <dbReference type="EMBL" id="SFM36684.1"/>
    </source>
</evidence>
<comment type="catalytic activity">
    <reaction evidence="6 10">
        <text>N(7)-methyl-GTP + H2O = N(7)-methyl-GMP + diphosphate + H(+)</text>
        <dbReference type="Rhea" id="RHEA:58744"/>
        <dbReference type="ChEBI" id="CHEBI:15377"/>
        <dbReference type="ChEBI" id="CHEBI:15378"/>
        <dbReference type="ChEBI" id="CHEBI:33019"/>
        <dbReference type="ChEBI" id="CHEBI:58285"/>
        <dbReference type="ChEBI" id="CHEBI:87133"/>
    </reaction>
</comment>
<protein>
    <recommendedName>
        <fullName evidence="9 10">7-methyl-GTP pyrophosphatase</fullName>
        <shortName evidence="10">m(7)GTP pyrophosphatase</shortName>
        <ecNumber evidence="10">3.6.1.-</ecNumber>
    </recommendedName>
</protein>
<evidence type="ECO:0000256" key="10">
    <source>
        <dbReference type="HAMAP-Rule" id="MF_00528"/>
    </source>
</evidence>
<dbReference type="RefSeq" id="WP_090668852.1">
    <property type="nucleotide sequence ID" value="NZ_CAJNAP010000012.1"/>
</dbReference>
<comment type="subcellular location">
    <subcellularLocation>
        <location evidence="2 10">Cytoplasm</location>
    </subcellularLocation>
</comment>
<dbReference type="GO" id="GO:0047429">
    <property type="term" value="F:nucleoside triphosphate diphosphatase activity"/>
    <property type="evidence" value="ECO:0007669"/>
    <property type="project" value="InterPro"/>
</dbReference>
<dbReference type="PANTHER" id="PTHR43213">
    <property type="entry name" value="BIFUNCTIONAL DTTP/UTP PYROPHOSPHATASE/METHYLTRANSFERASE PROTEIN-RELATED"/>
    <property type="match status" value="1"/>
</dbReference>
<keyword evidence="3 10" id="KW-0963">Cytoplasm</keyword>
<feature type="site" description="Important for substrate specificity" evidence="10">
    <location>
        <position position="76"/>
    </location>
</feature>
<dbReference type="FunFam" id="3.90.950.10:FF:000005">
    <property type="entry name" value="7-methyl-GTP pyrophosphatase"/>
    <property type="match status" value="1"/>
</dbReference>
<dbReference type="EMBL" id="FOUF01000014">
    <property type="protein sequence ID" value="SFM36684.1"/>
    <property type="molecule type" value="Genomic_DNA"/>
</dbReference>
<dbReference type="STRING" id="52442.SAMN05421880_11432"/>
<dbReference type="Proteomes" id="UP000601736">
    <property type="component" value="Unassembled WGS sequence"/>
</dbReference>
<dbReference type="Gene3D" id="3.90.950.10">
    <property type="match status" value="1"/>
</dbReference>
<comment type="caution">
    <text evidence="10">Lacks conserved residue(s) required for the propagation of feature annotation.</text>
</comment>
<gene>
    <name evidence="11" type="primary">yceF</name>
    <name evidence="11" type="ORF">NMYAN_20022</name>
    <name evidence="12" type="ORF">SAMN05421880_11432</name>
</gene>
<dbReference type="GO" id="GO:0009117">
    <property type="term" value="P:nucleotide metabolic process"/>
    <property type="evidence" value="ECO:0007669"/>
    <property type="project" value="UniProtKB-KW"/>
</dbReference>
<dbReference type="AlphaFoldDB" id="A0A1I4Q9G6"/>
<name>A0A1I4Q9G6_9PROT</name>
<dbReference type="HAMAP" id="MF_00528">
    <property type="entry name" value="Maf"/>
    <property type="match status" value="1"/>
</dbReference>
<dbReference type="SUPFAM" id="SSF52972">
    <property type="entry name" value="ITPase-like"/>
    <property type="match status" value="1"/>
</dbReference>
<evidence type="ECO:0000256" key="5">
    <source>
        <dbReference type="ARBA" id="ARBA00023080"/>
    </source>
</evidence>
<keyword evidence="4 10" id="KW-0378">Hydrolase</keyword>
<feature type="site" description="Important for substrate specificity" evidence="10">
    <location>
        <position position="160"/>
    </location>
</feature>
<evidence type="ECO:0000256" key="3">
    <source>
        <dbReference type="ARBA" id="ARBA00022490"/>
    </source>
</evidence>
<dbReference type="NCBIfam" id="TIGR00172">
    <property type="entry name" value="maf"/>
    <property type="match status" value="1"/>
</dbReference>
<keyword evidence="5 10" id="KW-0546">Nucleotide metabolism</keyword>
<dbReference type="CDD" id="cd00555">
    <property type="entry name" value="Maf"/>
    <property type="match status" value="1"/>
</dbReference>
<evidence type="ECO:0000313" key="11">
    <source>
        <dbReference type="EMBL" id="CAE6501013.1"/>
    </source>
</evidence>
<dbReference type="Pfam" id="PF02545">
    <property type="entry name" value="Maf"/>
    <property type="match status" value="1"/>
</dbReference>
<proteinExistence type="inferred from homology"/>
<dbReference type="Proteomes" id="UP000199561">
    <property type="component" value="Unassembled WGS sequence"/>
</dbReference>
<feature type="active site" description="Proton acceptor" evidence="10">
    <location>
        <position position="75"/>
    </location>
</feature>
<reference evidence="12 13" key="1">
    <citation type="submission" date="2016-10" db="EMBL/GenBank/DDBJ databases">
        <authorList>
            <person name="de Groot N.N."/>
        </authorList>
    </citation>
    <scope>NUCLEOTIDE SEQUENCE [LARGE SCALE GENOMIC DNA]</scope>
    <source>
        <strain evidence="12 13">Nm146</strain>
    </source>
</reference>
<evidence type="ECO:0000256" key="9">
    <source>
        <dbReference type="ARBA" id="ARBA00068163"/>
    </source>
</evidence>
<evidence type="ECO:0000256" key="6">
    <source>
        <dbReference type="ARBA" id="ARBA00050213"/>
    </source>
</evidence>
<comment type="similarity">
    <text evidence="8 10">Belongs to the Maf family. YceF subfamily.</text>
</comment>
<sequence length="198" mass="22184">MKTQYVHPRLILGSSSLYRRELLERLKLPFETVNPAIDETPWLNEKPEDTACRLAETKARAIASQFSDALIITADQVAVLEGVQLGKPLNHANALKQLQFMRGKEVVFHTALCLLNSRSNRLQMRRIPYTVKFRELSDQQIEGYLAKEQPYHCAGSAKSEGLGIALIERMSGDDPNALIGLPLIALVDMLMEEKVAVL</sequence>
<dbReference type="GO" id="GO:0005737">
    <property type="term" value="C:cytoplasm"/>
    <property type="evidence" value="ECO:0007669"/>
    <property type="project" value="UniProtKB-SubCell"/>
</dbReference>
<dbReference type="PIRSF" id="PIRSF006305">
    <property type="entry name" value="Maf"/>
    <property type="match status" value="1"/>
</dbReference>